<keyword evidence="3" id="KW-0539">Nucleus</keyword>
<dbReference type="CDD" id="cd01389">
    <property type="entry name" value="HMG-box_ROX1-like"/>
    <property type="match status" value="1"/>
</dbReference>
<sequence>RPENAFILFRRQCCEAHQATIDEAAAADGPTKKQRQADLSETISQQWKALSPEERLYWEALAKEKKREYELMYPNYVYRP</sequence>
<dbReference type="Pfam" id="PF00505">
    <property type="entry name" value="HMG_box"/>
    <property type="match status" value="1"/>
</dbReference>
<name>A0AAD4BHH0_BOLED</name>
<keyword evidence="6" id="KW-1185">Reference proteome</keyword>
<dbReference type="GO" id="GO:0030154">
    <property type="term" value="P:cell differentiation"/>
    <property type="evidence" value="ECO:0007669"/>
    <property type="project" value="TreeGrafter"/>
</dbReference>
<evidence type="ECO:0000313" key="6">
    <source>
        <dbReference type="Proteomes" id="UP001194468"/>
    </source>
</evidence>
<dbReference type="AlphaFoldDB" id="A0AAD4BHH0"/>
<keyword evidence="1 3" id="KW-0238">DNA-binding</keyword>
<dbReference type="PANTHER" id="PTHR10270:SF161">
    <property type="entry name" value="SEX-DETERMINING REGION Y PROTEIN"/>
    <property type="match status" value="1"/>
</dbReference>
<dbReference type="InterPro" id="IPR009071">
    <property type="entry name" value="HMG_box_dom"/>
</dbReference>
<dbReference type="InterPro" id="IPR050140">
    <property type="entry name" value="SRY-related_HMG-box_TF-like"/>
</dbReference>
<evidence type="ECO:0000313" key="5">
    <source>
        <dbReference type="EMBL" id="KAF8431072.1"/>
    </source>
</evidence>
<accession>A0AAD4BHH0</accession>
<protein>
    <recommendedName>
        <fullName evidence="4">HMG box domain-containing protein</fullName>
    </recommendedName>
</protein>
<dbReference type="InterPro" id="IPR036910">
    <property type="entry name" value="HMG_box_dom_sf"/>
</dbReference>
<dbReference type="GO" id="GO:0005634">
    <property type="term" value="C:nucleus"/>
    <property type="evidence" value="ECO:0007669"/>
    <property type="project" value="UniProtKB-UniRule"/>
</dbReference>
<dbReference type="GO" id="GO:0000978">
    <property type="term" value="F:RNA polymerase II cis-regulatory region sequence-specific DNA binding"/>
    <property type="evidence" value="ECO:0007669"/>
    <property type="project" value="TreeGrafter"/>
</dbReference>
<comment type="caution">
    <text evidence="5">The sequence shown here is derived from an EMBL/GenBank/DDBJ whole genome shotgun (WGS) entry which is preliminary data.</text>
</comment>
<dbReference type="SMART" id="SM00398">
    <property type="entry name" value="HMG"/>
    <property type="match status" value="1"/>
</dbReference>
<dbReference type="GO" id="GO:0000122">
    <property type="term" value="P:negative regulation of transcription by RNA polymerase II"/>
    <property type="evidence" value="ECO:0007669"/>
    <property type="project" value="TreeGrafter"/>
</dbReference>
<gene>
    <name evidence="5" type="ORF">L210DRAFT_3351189</name>
</gene>
<feature type="non-terminal residue" evidence="5">
    <location>
        <position position="1"/>
    </location>
</feature>
<proteinExistence type="predicted"/>
<feature type="DNA-binding region" description="HMG box" evidence="3">
    <location>
        <begin position="1"/>
        <end position="77"/>
    </location>
</feature>
<dbReference type="PANTHER" id="PTHR10270">
    <property type="entry name" value="SOX TRANSCRIPTION FACTOR"/>
    <property type="match status" value="1"/>
</dbReference>
<dbReference type="Proteomes" id="UP001194468">
    <property type="component" value="Unassembled WGS sequence"/>
</dbReference>
<reference evidence="5" key="1">
    <citation type="submission" date="2019-10" db="EMBL/GenBank/DDBJ databases">
        <authorList>
            <consortium name="DOE Joint Genome Institute"/>
            <person name="Kuo A."/>
            <person name="Miyauchi S."/>
            <person name="Kiss E."/>
            <person name="Drula E."/>
            <person name="Kohler A."/>
            <person name="Sanchez-Garcia M."/>
            <person name="Andreopoulos B."/>
            <person name="Barry K.W."/>
            <person name="Bonito G."/>
            <person name="Buee M."/>
            <person name="Carver A."/>
            <person name="Chen C."/>
            <person name="Cichocki N."/>
            <person name="Clum A."/>
            <person name="Culley D."/>
            <person name="Crous P.W."/>
            <person name="Fauchery L."/>
            <person name="Girlanda M."/>
            <person name="Hayes R."/>
            <person name="Keri Z."/>
            <person name="LaButti K."/>
            <person name="Lipzen A."/>
            <person name="Lombard V."/>
            <person name="Magnuson J."/>
            <person name="Maillard F."/>
            <person name="Morin E."/>
            <person name="Murat C."/>
            <person name="Nolan M."/>
            <person name="Ohm R."/>
            <person name="Pangilinan J."/>
            <person name="Pereira M."/>
            <person name="Perotto S."/>
            <person name="Peter M."/>
            <person name="Riley R."/>
            <person name="Sitrit Y."/>
            <person name="Stielow B."/>
            <person name="Szollosi G."/>
            <person name="Zifcakova L."/>
            <person name="Stursova M."/>
            <person name="Spatafora J.W."/>
            <person name="Tedersoo L."/>
            <person name="Vaario L.-M."/>
            <person name="Yamada A."/>
            <person name="Yan M."/>
            <person name="Wang P."/>
            <person name="Xu J."/>
            <person name="Bruns T."/>
            <person name="Baldrian P."/>
            <person name="Vilgalys R."/>
            <person name="Henrissat B."/>
            <person name="Grigoriev I.V."/>
            <person name="Hibbett D."/>
            <person name="Nagy L.G."/>
            <person name="Martin F.M."/>
        </authorList>
    </citation>
    <scope>NUCLEOTIDE SEQUENCE</scope>
    <source>
        <strain evidence="5">BED1</strain>
    </source>
</reference>
<feature type="domain" description="HMG box" evidence="4">
    <location>
        <begin position="1"/>
        <end position="77"/>
    </location>
</feature>
<evidence type="ECO:0000256" key="2">
    <source>
        <dbReference type="ARBA" id="ARBA00023163"/>
    </source>
</evidence>
<dbReference type="GO" id="GO:0001228">
    <property type="term" value="F:DNA-binding transcription activator activity, RNA polymerase II-specific"/>
    <property type="evidence" value="ECO:0007669"/>
    <property type="project" value="TreeGrafter"/>
</dbReference>
<dbReference type="PROSITE" id="PS50118">
    <property type="entry name" value="HMG_BOX_2"/>
    <property type="match status" value="1"/>
</dbReference>
<feature type="non-terminal residue" evidence="5">
    <location>
        <position position="80"/>
    </location>
</feature>
<keyword evidence="2" id="KW-0804">Transcription</keyword>
<reference evidence="5" key="2">
    <citation type="journal article" date="2020" name="Nat. Commun.">
        <title>Large-scale genome sequencing of mycorrhizal fungi provides insights into the early evolution of symbiotic traits.</title>
        <authorList>
            <person name="Miyauchi S."/>
            <person name="Kiss E."/>
            <person name="Kuo A."/>
            <person name="Drula E."/>
            <person name="Kohler A."/>
            <person name="Sanchez-Garcia M."/>
            <person name="Morin E."/>
            <person name="Andreopoulos B."/>
            <person name="Barry K.W."/>
            <person name="Bonito G."/>
            <person name="Buee M."/>
            <person name="Carver A."/>
            <person name="Chen C."/>
            <person name="Cichocki N."/>
            <person name="Clum A."/>
            <person name="Culley D."/>
            <person name="Crous P.W."/>
            <person name="Fauchery L."/>
            <person name="Girlanda M."/>
            <person name="Hayes R.D."/>
            <person name="Keri Z."/>
            <person name="LaButti K."/>
            <person name="Lipzen A."/>
            <person name="Lombard V."/>
            <person name="Magnuson J."/>
            <person name="Maillard F."/>
            <person name="Murat C."/>
            <person name="Nolan M."/>
            <person name="Ohm R.A."/>
            <person name="Pangilinan J."/>
            <person name="Pereira M.F."/>
            <person name="Perotto S."/>
            <person name="Peter M."/>
            <person name="Pfister S."/>
            <person name="Riley R."/>
            <person name="Sitrit Y."/>
            <person name="Stielow J.B."/>
            <person name="Szollosi G."/>
            <person name="Zifcakova L."/>
            <person name="Stursova M."/>
            <person name="Spatafora J.W."/>
            <person name="Tedersoo L."/>
            <person name="Vaario L.M."/>
            <person name="Yamada A."/>
            <person name="Yan M."/>
            <person name="Wang P."/>
            <person name="Xu J."/>
            <person name="Bruns T."/>
            <person name="Baldrian P."/>
            <person name="Vilgalys R."/>
            <person name="Dunand C."/>
            <person name="Henrissat B."/>
            <person name="Grigoriev I.V."/>
            <person name="Hibbett D."/>
            <person name="Nagy L.G."/>
            <person name="Martin F.M."/>
        </authorList>
    </citation>
    <scope>NUCLEOTIDE SEQUENCE</scope>
    <source>
        <strain evidence="5">BED1</strain>
    </source>
</reference>
<dbReference type="SUPFAM" id="SSF47095">
    <property type="entry name" value="HMG-box"/>
    <property type="match status" value="1"/>
</dbReference>
<organism evidence="5 6">
    <name type="scientific">Boletus edulis BED1</name>
    <dbReference type="NCBI Taxonomy" id="1328754"/>
    <lineage>
        <taxon>Eukaryota</taxon>
        <taxon>Fungi</taxon>
        <taxon>Dikarya</taxon>
        <taxon>Basidiomycota</taxon>
        <taxon>Agaricomycotina</taxon>
        <taxon>Agaricomycetes</taxon>
        <taxon>Agaricomycetidae</taxon>
        <taxon>Boletales</taxon>
        <taxon>Boletineae</taxon>
        <taxon>Boletaceae</taxon>
        <taxon>Boletoideae</taxon>
        <taxon>Boletus</taxon>
    </lineage>
</organism>
<evidence type="ECO:0000259" key="4">
    <source>
        <dbReference type="PROSITE" id="PS50118"/>
    </source>
</evidence>
<evidence type="ECO:0000256" key="1">
    <source>
        <dbReference type="ARBA" id="ARBA00023125"/>
    </source>
</evidence>
<evidence type="ECO:0000256" key="3">
    <source>
        <dbReference type="PROSITE-ProRule" id="PRU00267"/>
    </source>
</evidence>
<dbReference type="Gene3D" id="1.10.30.10">
    <property type="entry name" value="High mobility group box domain"/>
    <property type="match status" value="1"/>
</dbReference>
<dbReference type="EMBL" id="WHUW01000053">
    <property type="protein sequence ID" value="KAF8431072.1"/>
    <property type="molecule type" value="Genomic_DNA"/>
</dbReference>